<accession>F0UE96</accession>
<dbReference type="Proteomes" id="UP000008142">
    <property type="component" value="Unassembled WGS sequence"/>
</dbReference>
<evidence type="ECO:0000313" key="1">
    <source>
        <dbReference type="EMBL" id="EGC44626.1"/>
    </source>
</evidence>
<protein>
    <submittedName>
        <fullName evidence="1">Predicted protein</fullName>
    </submittedName>
</protein>
<dbReference type="OrthoDB" id="10435216at2759"/>
<organism evidence="2">
    <name type="scientific">Ajellomyces capsulatus (strain H88)</name>
    <name type="common">Darling's disease fungus</name>
    <name type="synonym">Histoplasma capsulatum</name>
    <dbReference type="NCBI Taxonomy" id="544711"/>
    <lineage>
        <taxon>Eukaryota</taxon>
        <taxon>Fungi</taxon>
        <taxon>Dikarya</taxon>
        <taxon>Ascomycota</taxon>
        <taxon>Pezizomycotina</taxon>
        <taxon>Eurotiomycetes</taxon>
        <taxon>Eurotiomycetidae</taxon>
        <taxon>Onygenales</taxon>
        <taxon>Ajellomycetaceae</taxon>
        <taxon>Histoplasma</taxon>
    </lineage>
</organism>
<dbReference type="HOGENOM" id="CLU_1189609_0_0_1"/>
<dbReference type="AlphaFoldDB" id="F0UE96"/>
<dbReference type="OMA" id="ANTIMRF"/>
<reference evidence="2" key="1">
    <citation type="submission" date="2008-07" db="EMBL/GenBank/DDBJ databases">
        <title>Annotation of Ajellomyces capsulatus strain H88.</title>
        <authorList>
            <person name="Champion M."/>
            <person name="Cuomo C."/>
            <person name="Ma L.-J."/>
            <person name="Henn M.R."/>
            <person name="Sil A."/>
            <person name="Goldman B."/>
            <person name="Young S.K."/>
            <person name="Kodira C.D."/>
            <person name="Zeng Q."/>
            <person name="Koehrsen M."/>
            <person name="Alvarado L."/>
            <person name="Berlin A."/>
            <person name="Borenstein D."/>
            <person name="Chen Z."/>
            <person name="Engels R."/>
            <person name="Freedman E."/>
            <person name="Gellesch M."/>
            <person name="Goldberg J."/>
            <person name="Griggs A."/>
            <person name="Gujja S."/>
            <person name="Heiman D."/>
            <person name="Hepburn T."/>
            <person name="Howarth C."/>
            <person name="Jen D."/>
            <person name="Larson L."/>
            <person name="Lewis B."/>
            <person name="Mehta T."/>
            <person name="Park D."/>
            <person name="Pearson M."/>
            <person name="Roberts A."/>
            <person name="Saif S."/>
            <person name="Shea T."/>
            <person name="Shenoy N."/>
            <person name="Sisk P."/>
            <person name="Stolte C."/>
            <person name="Sykes S."/>
            <person name="Walk T."/>
            <person name="White J."/>
            <person name="Yandava C."/>
            <person name="Klein B."/>
            <person name="McEwen J.G."/>
            <person name="Puccia R."/>
            <person name="Goldman G.H."/>
            <person name="Felipe M.S."/>
            <person name="Nino-Vega G."/>
            <person name="San-Blas G."/>
            <person name="Taylor J."/>
            <person name="Mendoza L."/>
            <person name="Galagan J."/>
            <person name="Nusbaum C."/>
            <person name="Birren B."/>
        </authorList>
    </citation>
    <scope>NUCLEOTIDE SEQUENCE [LARGE SCALE GENOMIC DNA]</scope>
    <source>
        <strain evidence="2">H88</strain>
    </source>
</reference>
<proteinExistence type="predicted"/>
<evidence type="ECO:0000313" key="2">
    <source>
        <dbReference type="Proteomes" id="UP000008142"/>
    </source>
</evidence>
<gene>
    <name evidence="1" type="ORF">HCEG_03841</name>
</gene>
<dbReference type="EMBL" id="DS990638">
    <property type="protein sequence ID" value="EGC44626.1"/>
    <property type="molecule type" value="Genomic_DNA"/>
</dbReference>
<name>F0UE96_AJEC8</name>
<sequence length="233" mass="26043">MERPTPEEPCFCLNPHEFMKTFDDSKSTGFLEWQCEIYDYRIKSGASGHTPTRDSGYGCRLMCSLSYISGSRLIALFNRFVIMTIIFKIHSDKAKAIGPMMFPWLLGANGKDGGSIDSTFRDGAVTTDCSIDGPESINLATNGFTSVDYFGSNDLAREDQSIFINDKYHGNDVEKVYSYGSISASRRPPNSSSFANTIMRFLLITHNPEPVSDLRLQFVAVEFHDDDDFAADE</sequence>